<evidence type="ECO:0000256" key="5">
    <source>
        <dbReference type="ARBA" id="ARBA00023163"/>
    </source>
</evidence>
<dbReference type="SMART" id="SM00862">
    <property type="entry name" value="Trans_reg_C"/>
    <property type="match status" value="1"/>
</dbReference>
<dbReference type="InterPro" id="IPR001867">
    <property type="entry name" value="OmpR/PhoB-type_DNA-bd"/>
</dbReference>
<dbReference type="GO" id="GO:0000976">
    <property type="term" value="F:transcription cis-regulatory region binding"/>
    <property type="evidence" value="ECO:0007669"/>
    <property type="project" value="TreeGrafter"/>
</dbReference>
<dbReference type="SMART" id="SM00448">
    <property type="entry name" value="REC"/>
    <property type="match status" value="1"/>
</dbReference>
<dbReference type="PANTHER" id="PTHR48111">
    <property type="entry name" value="REGULATOR OF RPOS"/>
    <property type="match status" value="1"/>
</dbReference>
<dbReference type="EMBL" id="MWWZ01000004">
    <property type="protein sequence ID" value="OZG69053.1"/>
    <property type="molecule type" value="Genomic_DNA"/>
</dbReference>
<reference evidence="10 12" key="1">
    <citation type="journal article" date="2017" name="BMC Genomics">
        <title>Comparative genomic and phylogenomic analyses of the Bifidobacteriaceae family.</title>
        <authorList>
            <person name="Lugli G.A."/>
            <person name="Milani C."/>
            <person name="Turroni F."/>
            <person name="Duranti S."/>
            <person name="Mancabelli L."/>
            <person name="Mangifesta M."/>
            <person name="Ferrario C."/>
            <person name="Modesto M."/>
            <person name="Mattarelli P."/>
            <person name="Jiri K."/>
            <person name="van Sinderen D."/>
            <person name="Ventura M."/>
        </authorList>
    </citation>
    <scope>NUCLEOTIDE SEQUENCE [LARGE SCALE GENOMIC DNA]</scope>
    <source>
        <strain evidence="10 12">DSM 100216</strain>
    </source>
</reference>
<feature type="domain" description="OmpR/PhoB-type" evidence="9">
    <location>
        <begin position="122"/>
        <end position="215"/>
    </location>
</feature>
<proteinExistence type="predicted"/>
<keyword evidence="4 7" id="KW-0238">DNA-binding</keyword>
<keyword evidence="1 6" id="KW-0597">Phosphoprotein</keyword>
<accession>A0A261GCT3</accession>
<keyword evidence="13" id="KW-1185">Reference proteome</keyword>
<dbReference type="AlphaFoldDB" id="A0A261GCT3"/>
<evidence type="ECO:0000313" key="13">
    <source>
        <dbReference type="Proteomes" id="UP000593943"/>
    </source>
</evidence>
<evidence type="ECO:0000256" key="2">
    <source>
        <dbReference type="ARBA" id="ARBA00023012"/>
    </source>
</evidence>
<dbReference type="CDD" id="cd17574">
    <property type="entry name" value="REC_OmpR"/>
    <property type="match status" value="1"/>
</dbReference>
<gene>
    <name evidence="11" type="ORF">BE0216_02325</name>
    <name evidence="10" type="ORF">BEUL_0459</name>
</gene>
<dbReference type="OrthoDB" id="3197131at2"/>
<evidence type="ECO:0000256" key="3">
    <source>
        <dbReference type="ARBA" id="ARBA00023015"/>
    </source>
</evidence>
<dbReference type="InterPro" id="IPR039420">
    <property type="entry name" value="WalR-like"/>
</dbReference>
<dbReference type="Gene3D" id="3.40.50.2300">
    <property type="match status" value="1"/>
</dbReference>
<evidence type="ECO:0000313" key="12">
    <source>
        <dbReference type="Proteomes" id="UP000216057"/>
    </source>
</evidence>
<evidence type="ECO:0000259" key="9">
    <source>
        <dbReference type="PROSITE" id="PS51755"/>
    </source>
</evidence>
<evidence type="ECO:0000256" key="6">
    <source>
        <dbReference type="PROSITE-ProRule" id="PRU00169"/>
    </source>
</evidence>
<feature type="modified residue" description="4-aspartylphosphate" evidence="6">
    <location>
        <position position="51"/>
    </location>
</feature>
<dbReference type="Gene3D" id="1.10.10.10">
    <property type="entry name" value="Winged helix-like DNA-binding domain superfamily/Winged helix DNA-binding domain"/>
    <property type="match status" value="1"/>
</dbReference>
<dbReference type="FunFam" id="3.40.50.2300:FF:000001">
    <property type="entry name" value="DNA-binding response regulator PhoB"/>
    <property type="match status" value="1"/>
</dbReference>
<dbReference type="GO" id="GO:0000156">
    <property type="term" value="F:phosphorelay response regulator activity"/>
    <property type="evidence" value="ECO:0007669"/>
    <property type="project" value="TreeGrafter"/>
</dbReference>
<dbReference type="CDD" id="cd00383">
    <property type="entry name" value="trans_reg_C"/>
    <property type="match status" value="1"/>
</dbReference>
<evidence type="ECO:0000313" key="11">
    <source>
        <dbReference type="EMBL" id="QOL31421.1"/>
    </source>
</evidence>
<dbReference type="GO" id="GO:0006355">
    <property type="term" value="P:regulation of DNA-templated transcription"/>
    <property type="evidence" value="ECO:0007669"/>
    <property type="project" value="InterPro"/>
</dbReference>
<reference evidence="11 13" key="2">
    <citation type="submission" date="2020-10" db="EMBL/GenBank/DDBJ databases">
        <title>Genome sequencing of Bifidobacterium eulemuris_DSMZ_100216.</title>
        <authorList>
            <person name="Kim J."/>
        </authorList>
    </citation>
    <scope>NUCLEOTIDE SEQUENCE [LARGE SCALE GENOMIC DNA]</scope>
    <source>
        <strain evidence="11 13">DSM 100216</strain>
    </source>
</reference>
<dbReference type="Pfam" id="PF00072">
    <property type="entry name" value="Response_reg"/>
    <property type="match status" value="1"/>
</dbReference>
<sequence>MRILVVEDEAPIREGISEFLQSQDYEVAEASDGMEGLEVFRKFQPDLVILDIMMPRMGGLAMLKEIRKTSRLPVLVLTAMSDEKTQVVSFDALADDFISKPFSLLILKKRVEALLRRSGKSESVWTCGEAKVDFDGFQAWYQGEEADLKPKEIRLLKYLVEHKGQVLSRQQMLDQLWDVEEAPFDRVIDVYIKNLRKKLHLECITTVKGVGYKIQ</sequence>
<dbReference type="PROSITE" id="PS50110">
    <property type="entry name" value="RESPONSE_REGULATORY"/>
    <property type="match status" value="1"/>
</dbReference>
<dbReference type="PANTHER" id="PTHR48111:SF21">
    <property type="entry name" value="DNA-BINDING DUAL MASTER TRANSCRIPTIONAL REGULATOR RPAA"/>
    <property type="match status" value="1"/>
</dbReference>
<dbReference type="GO" id="GO:0005829">
    <property type="term" value="C:cytosol"/>
    <property type="evidence" value="ECO:0007669"/>
    <property type="project" value="TreeGrafter"/>
</dbReference>
<evidence type="ECO:0000256" key="7">
    <source>
        <dbReference type="PROSITE-ProRule" id="PRU01091"/>
    </source>
</evidence>
<dbReference type="PROSITE" id="PS51755">
    <property type="entry name" value="OMPR_PHOB"/>
    <property type="match status" value="1"/>
</dbReference>
<keyword evidence="2" id="KW-0902">Two-component regulatory system</keyword>
<dbReference type="GO" id="GO:0032993">
    <property type="term" value="C:protein-DNA complex"/>
    <property type="evidence" value="ECO:0007669"/>
    <property type="project" value="TreeGrafter"/>
</dbReference>
<protein>
    <submittedName>
        <fullName evidence="11">Response regulator transcription factor</fullName>
    </submittedName>
    <submittedName>
        <fullName evidence="10">Transcriptional regulator</fullName>
    </submittedName>
</protein>
<dbReference type="Pfam" id="PF00486">
    <property type="entry name" value="Trans_reg_C"/>
    <property type="match status" value="1"/>
</dbReference>
<organism evidence="10 12">
    <name type="scientific">Bifidobacterium eulemuris</name>
    <dbReference type="NCBI Taxonomy" id="1765219"/>
    <lineage>
        <taxon>Bacteria</taxon>
        <taxon>Bacillati</taxon>
        <taxon>Actinomycetota</taxon>
        <taxon>Actinomycetes</taxon>
        <taxon>Bifidobacteriales</taxon>
        <taxon>Bifidobacteriaceae</taxon>
        <taxon>Bifidobacterium</taxon>
    </lineage>
</organism>
<feature type="DNA-binding region" description="OmpR/PhoB-type" evidence="7">
    <location>
        <begin position="122"/>
        <end position="215"/>
    </location>
</feature>
<dbReference type="InterPro" id="IPR011006">
    <property type="entry name" value="CheY-like_superfamily"/>
</dbReference>
<dbReference type="KEGG" id="beu:BE0216_02325"/>
<evidence type="ECO:0000313" key="10">
    <source>
        <dbReference type="EMBL" id="OZG69053.1"/>
    </source>
</evidence>
<evidence type="ECO:0000256" key="1">
    <source>
        <dbReference type="ARBA" id="ARBA00022553"/>
    </source>
</evidence>
<name>A0A261GCT3_9BIFI</name>
<keyword evidence="3" id="KW-0805">Transcription regulation</keyword>
<dbReference type="EMBL" id="CP062938">
    <property type="protein sequence ID" value="QOL31421.1"/>
    <property type="molecule type" value="Genomic_DNA"/>
</dbReference>
<evidence type="ECO:0000259" key="8">
    <source>
        <dbReference type="PROSITE" id="PS50110"/>
    </source>
</evidence>
<dbReference type="Proteomes" id="UP000593943">
    <property type="component" value="Chromosome"/>
</dbReference>
<evidence type="ECO:0000256" key="4">
    <source>
        <dbReference type="ARBA" id="ARBA00023125"/>
    </source>
</evidence>
<dbReference type="Proteomes" id="UP000216057">
    <property type="component" value="Unassembled WGS sequence"/>
</dbReference>
<dbReference type="InterPro" id="IPR001789">
    <property type="entry name" value="Sig_transdc_resp-reg_receiver"/>
</dbReference>
<dbReference type="SUPFAM" id="SSF52172">
    <property type="entry name" value="CheY-like"/>
    <property type="match status" value="1"/>
</dbReference>
<dbReference type="InterPro" id="IPR036388">
    <property type="entry name" value="WH-like_DNA-bd_sf"/>
</dbReference>
<feature type="domain" description="Response regulatory" evidence="8">
    <location>
        <begin position="2"/>
        <end position="115"/>
    </location>
</feature>
<keyword evidence="5" id="KW-0804">Transcription</keyword>